<feature type="domain" description="Fibronectin type-III" evidence="6">
    <location>
        <begin position="623"/>
        <end position="713"/>
    </location>
</feature>
<dbReference type="InterPro" id="IPR050964">
    <property type="entry name" value="Striated_Muscle_Regulatory"/>
</dbReference>
<dbReference type="GO" id="GO:0000272">
    <property type="term" value="P:polysaccharide catabolic process"/>
    <property type="evidence" value="ECO:0007669"/>
    <property type="project" value="UniProtKB-KW"/>
</dbReference>
<evidence type="ECO:0000259" key="6">
    <source>
        <dbReference type="PROSITE" id="PS50853"/>
    </source>
</evidence>
<feature type="compositionally biased region" description="Low complexity" evidence="4">
    <location>
        <begin position="485"/>
        <end position="495"/>
    </location>
</feature>
<feature type="domain" description="Fibronectin type-III" evidence="6">
    <location>
        <begin position="524"/>
        <end position="618"/>
    </location>
</feature>
<keyword evidence="3" id="KW-0624">Polysaccharide degradation</keyword>
<evidence type="ECO:0000313" key="8">
    <source>
        <dbReference type="Proteomes" id="UP001206128"/>
    </source>
</evidence>
<feature type="compositionally biased region" description="Basic and acidic residues" evidence="4">
    <location>
        <begin position="373"/>
        <end position="386"/>
    </location>
</feature>
<feature type="region of interest" description="Disordered" evidence="4">
    <location>
        <begin position="600"/>
        <end position="631"/>
    </location>
</feature>
<feature type="region of interest" description="Disordered" evidence="4">
    <location>
        <begin position="434"/>
        <end position="548"/>
    </location>
</feature>
<dbReference type="GO" id="GO:0016798">
    <property type="term" value="F:hydrolase activity, acting on glycosyl bonds"/>
    <property type="evidence" value="ECO:0007669"/>
    <property type="project" value="UniProtKB-KW"/>
</dbReference>
<dbReference type="SUPFAM" id="SSF49265">
    <property type="entry name" value="Fibronectin type III"/>
    <property type="match status" value="1"/>
</dbReference>
<keyword evidence="3" id="KW-0119">Carbohydrate metabolism</keyword>
<dbReference type="EMBL" id="JAMTCK010000003">
    <property type="protein sequence ID" value="MCP2164466.1"/>
    <property type="molecule type" value="Genomic_DNA"/>
</dbReference>
<dbReference type="InterPro" id="IPR003961">
    <property type="entry name" value="FN3_dom"/>
</dbReference>
<evidence type="ECO:0000256" key="2">
    <source>
        <dbReference type="ARBA" id="ARBA00023295"/>
    </source>
</evidence>
<evidence type="ECO:0000256" key="3">
    <source>
        <dbReference type="ARBA" id="ARBA00023326"/>
    </source>
</evidence>
<keyword evidence="8" id="KW-1185">Reference proteome</keyword>
<evidence type="ECO:0000256" key="4">
    <source>
        <dbReference type="SAM" id="MobiDB-lite"/>
    </source>
</evidence>
<keyword evidence="5" id="KW-1133">Transmembrane helix</keyword>
<organism evidence="7 8">
    <name type="scientific">Goodfellowiella coeruleoviolacea</name>
    <dbReference type="NCBI Taxonomy" id="334858"/>
    <lineage>
        <taxon>Bacteria</taxon>
        <taxon>Bacillati</taxon>
        <taxon>Actinomycetota</taxon>
        <taxon>Actinomycetes</taxon>
        <taxon>Pseudonocardiales</taxon>
        <taxon>Pseudonocardiaceae</taxon>
        <taxon>Goodfellowiella</taxon>
    </lineage>
</organism>
<proteinExistence type="predicted"/>
<dbReference type="Pfam" id="PF00041">
    <property type="entry name" value="fn3"/>
    <property type="match status" value="2"/>
</dbReference>
<evidence type="ECO:0000256" key="1">
    <source>
        <dbReference type="ARBA" id="ARBA00022737"/>
    </source>
</evidence>
<feature type="compositionally biased region" description="Low complexity" evidence="4">
    <location>
        <begin position="387"/>
        <end position="405"/>
    </location>
</feature>
<feature type="transmembrane region" description="Helical" evidence="5">
    <location>
        <begin position="80"/>
        <end position="98"/>
    </location>
</feature>
<keyword evidence="1" id="KW-0677">Repeat</keyword>
<accession>A0AAE3KDT5</accession>
<protein>
    <submittedName>
        <fullName evidence="7">Fibronectin type III domain-containing protein</fullName>
    </submittedName>
</protein>
<dbReference type="PROSITE" id="PS50853">
    <property type="entry name" value="FN3"/>
    <property type="match status" value="2"/>
</dbReference>
<dbReference type="PANTHER" id="PTHR13817:SF166">
    <property type="entry name" value="NEURONAL IGCAM-RELATED"/>
    <property type="match status" value="1"/>
</dbReference>
<dbReference type="PANTHER" id="PTHR13817">
    <property type="entry name" value="TITIN"/>
    <property type="match status" value="1"/>
</dbReference>
<dbReference type="AlphaFoldDB" id="A0AAE3KDT5"/>
<sequence>MAGGATGAGSDPGQLPADSLTVSAGGELRGGNGDRSRGASLASGGVRDGKSSAPPGGGSRRATDPSGTGQRAGWRGGVPFVLFALVTVAALVGALTAATNQLAAAQFATTGHWVFNSALQTVFHVDGATTNIDARAAVPGDPGSQVVQGDNSGYVVGGSQITEFDKAGLAPQRTMTPPAAEVPLGIEVVGGPYLVYRNAGKIVRLGDPPATVSAGGPVSDPVATEDGTLWLHRTGVGVICTLPRDADSVSACPVSVPGDHAGALALVGDRPTFVDLFAGTLHPIAGDQLGAGVPIGVPLSPNSRLAANDVAGRVVILDPARHSIVLADTANPPAPPVTVALPGGDYDGPLSTGSAVVLVDRRNGSVLTFGADGTRKDEKPIRRQPGERQPGPQRQPGQQQPGQPRLSRGEDDRVYVEDAEGTQVLVVAEDGSVRDVPVLGTPEVPAPQPDERTDQRQDQSVALPADQPGAQPGNQRAGPPRTDQRAPVTPPRTAAQPPPAQPPPTPRPPAQKPPEQPPTQPPSPPGAPTEVSASAGDGSATVTWAPAPNNRAPITAYRVSWQASNGRTGEITVAGTARRATVTGLANGVRHTLTVAATNRVGTGPGASADPVTPTAPVSPADAPTNLKATYDVDDRPTRDVQLSWRQPALNGGTLVHYEVTGTGLGTRQVTGTQTVYPQLEAARVYTFTVRAVTRTPDGQLRTGESASLTVKDEQPATPTATVAISRGRDGETDNCHPPQCSFINAAITGLEPNTRYAIRLSSTSNTNVRTEHFTTNASGSANYNQLNYDVPGETVWIAVRTPDGWVESNKIYWERQ</sequence>
<keyword evidence="2" id="KW-0378">Hydrolase</keyword>
<reference evidence="7" key="1">
    <citation type="submission" date="2022-06" db="EMBL/GenBank/DDBJ databases">
        <title>Genomic Encyclopedia of Archaeal and Bacterial Type Strains, Phase II (KMG-II): from individual species to whole genera.</title>
        <authorList>
            <person name="Goeker M."/>
        </authorList>
    </citation>
    <scope>NUCLEOTIDE SEQUENCE</scope>
    <source>
        <strain evidence="7">DSM 43935</strain>
    </source>
</reference>
<dbReference type="SMART" id="SM00060">
    <property type="entry name" value="FN3"/>
    <property type="match status" value="3"/>
</dbReference>
<feature type="region of interest" description="Disordered" evidence="4">
    <location>
        <begin position="1"/>
        <end position="71"/>
    </location>
</feature>
<dbReference type="InterPro" id="IPR013783">
    <property type="entry name" value="Ig-like_fold"/>
</dbReference>
<evidence type="ECO:0000256" key="5">
    <source>
        <dbReference type="SAM" id="Phobius"/>
    </source>
</evidence>
<name>A0AAE3KDT5_9PSEU</name>
<keyword evidence="5" id="KW-0472">Membrane</keyword>
<keyword evidence="5" id="KW-0812">Transmembrane</keyword>
<dbReference type="Proteomes" id="UP001206128">
    <property type="component" value="Unassembled WGS sequence"/>
</dbReference>
<gene>
    <name evidence="7" type="ORF">LX83_001306</name>
</gene>
<dbReference type="CDD" id="cd00063">
    <property type="entry name" value="FN3"/>
    <property type="match status" value="2"/>
</dbReference>
<feature type="compositionally biased region" description="Pro residues" evidence="4">
    <location>
        <begin position="496"/>
        <end position="527"/>
    </location>
</feature>
<comment type="caution">
    <text evidence="7">The sequence shown here is derived from an EMBL/GenBank/DDBJ whole genome shotgun (WGS) entry which is preliminary data.</text>
</comment>
<dbReference type="Gene3D" id="2.60.40.10">
    <property type="entry name" value="Immunoglobulins"/>
    <property type="match status" value="2"/>
</dbReference>
<keyword evidence="2" id="KW-0326">Glycosidase</keyword>
<dbReference type="InterPro" id="IPR036116">
    <property type="entry name" value="FN3_sf"/>
</dbReference>
<evidence type="ECO:0000313" key="7">
    <source>
        <dbReference type="EMBL" id="MCP2164466.1"/>
    </source>
</evidence>
<feature type="region of interest" description="Disordered" evidence="4">
    <location>
        <begin position="367"/>
        <end position="413"/>
    </location>
</feature>